<comment type="caution">
    <text evidence="1">The sequence shown here is derived from an EMBL/GenBank/DDBJ whole genome shotgun (WGS) entry which is preliminary data.</text>
</comment>
<accession>A0A7J6AWM1</accession>
<organism evidence="1 2">
    <name type="scientific">Ameiurus melas</name>
    <name type="common">Black bullhead</name>
    <name type="synonym">Silurus melas</name>
    <dbReference type="NCBI Taxonomy" id="219545"/>
    <lineage>
        <taxon>Eukaryota</taxon>
        <taxon>Metazoa</taxon>
        <taxon>Chordata</taxon>
        <taxon>Craniata</taxon>
        <taxon>Vertebrata</taxon>
        <taxon>Euteleostomi</taxon>
        <taxon>Actinopterygii</taxon>
        <taxon>Neopterygii</taxon>
        <taxon>Teleostei</taxon>
        <taxon>Ostariophysi</taxon>
        <taxon>Siluriformes</taxon>
        <taxon>Ictaluridae</taxon>
        <taxon>Ameiurus</taxon>
    </lineage>
</organism>
<evidence type="ECO:0000313" key="1">
    <source>
        <dbReference type="EMBL" id="KAF4087026.1"/>
    </source>
</evidence>
<proteinExistence type="predicted"/>
<reference evidence="1 2" key="1">
    <citation type="submission" date="2020-02" db="EMBL/GenBank/DDBJ databases">
        <title>A chromosome-scale genome assembly of the black bullhead catfish (Ameiurus melas).</title>
        <authorList>
            <person name="Wen M."/>
            <person name="Zham M."/>
            <person name="Cabau C."/>
            <person name="Klopp C."/>
            <person name="Donnadieu C."/>
            <person name="Roques C."/>
            <person name="Bouchez O."/>
            <person name="Lampietro C."/>
            <person name="Jouanno E."/>
            <person name="Herpin A."/>
            <person name="Louis A."/>
            <person name="Berthelot C."/>
            <person name="Parey E."/>
            <person name="Roest-Crollius H."/>
            <person name="Braasch I."/>
            <person name="Postlethwait J."/>
            <person name="Robinson-Rechavi M."/>
            <person name="Echchiki A."/>
            <person name="Begum T."/>
            <person name="Montfort J."/>
            <person name="Schartl M."/>
            <person name="Bobe J."/>
            <person name="Guiguen Y."/>
        </authorList>
    </citation>
    <scope>NUCLEOTIDE SEQUENCE [LARGE SCALE GENOMIC DNA]</scope>
    <source>
        <strain evidence="1">M_S1</strain>
        <tissue evidence="1">Blood</tissue>
    </source>
</reference>
<dbReference type="EMBL" id="JAAGNN010000007">
    <property type="protein sequence ID" value="KAF4087026.1"/>
    <property type="molecule type" value="Genomic_DNA"/>
</dbReference>
<dbReference type="AlphaFoldDB" id="A0A7J6AWM1"/>
<sequence length="66" mass="7040">MSCQAVYKLKPKRLSAGAKLVKTGGKLASFSSSACHVGLQCCFLTVTPARFSTSLQPDFKPPSIHI</sequence>
<protein>
    <submittedName>
        <fullName evidence="1">Uncharacterized protein</fullName>
    </submittedName>
</protein>
<evidence type="ECO:0000313" key="2">
    <source>
        <dbReference type="Proteomes" id="UP000593565"/>
    </source>
</evidence>
<dbReference type="Proteomes" id="UP000593565">
    <property type="component" value="Unassembled WGS sequence"/>
</dbReference>
<gene>
    <name evidence="1" type="ORF">AMELA_G00090820</name>
</gene>
<name>A0A7J6AWM1_AMEME</name>
<keyword evidence="2" id="KW-1185">Reference proteome</keyword>